<dbReference type="InterPro" id="IPR050895">
    <property type="entry name" value="XK-related_scramblase"/>
</dbReference>
<feature type="transmembrane region" description="Helical" evidence="7">
    <location>
        <begin position="223"/>
        <end position="244"/>
    </location>
</feature>
<dbReference type="InterPro" id="IPR018629">
    <property type="entry name" value="XK-rel"/>
</dbReference>
<evidence type="ECO:0000313" key="9">
    <source>
        <dbReference type="EMBL" id="CAG5090656.1"/>
    </source>
</evidence>
<evidence type="ECO:0000256" key="7">
    <source>
        <dbReference type="RuleBase" id="RU910716"/>
    </source>
</evidence>
<feature type="compositionally biased region" description="Low complexity" evidence="8">
    <location>
        <begin position="459"/>
        <end position="477"/>
    </location>
</feature>
<feature type="transmembrane region" description="Helical" evidence="7">
    <location>
        <begin position="21"/>
        <end position="39"/>
    </location>
</feature>
<proteinExistence type="inferred from homology"/>
<feature type="transmembrane region" description="Helical" evidence="7">
    <location>
        <begin position="195"/>
        <end position="216"/>
    </location>
</feature>
<comment type="similarity">
    <text evidence="2 7">Belongs to the XK family.</text>
</comment>
<feature type="transmembrane region" description="Helical" evidence="7">
    <location>
        <begin position="256"/>
        <end position="273"/>
    </location>
</feature>
<sequence length="477" mass="55171">MARHTVFKTNPCEALGQIFSALSYIGDISTDIVVAYFYFTNDHFYWGIITLLLVLVPGWIVAFFSLYWLVEDQRKPSPMVIFLHIICCGPLWRYWQAFNALRYQRPTFTGTFSEALSDVSMLRLIEGILESAPQLMLQMYIIISKTGDDEDKTLVAALVSATFSMVSISWGMASYARALRKAAPETTGQMTKKGVFFYFLWRFFEFTSRILTLVLFAYAYKLFVLVPIFTHWLFMIIWQIYLGANFHDTQNSCVEGFFQMVMAFLQVFLFFHLCEGPSRENMCKYYILVLLENAVMLCLWYPKAGQLSQTHGKNFNELLITIIVASFILALLFCVFYYVVWHPKAKIKKMASKSKLKEKGKRRKEESVSMIEIDGRSRQLTSETEYPTLRRKMQTKFGLQTLERNPHLQNPMNPVPLKKSKKTVPNLSIVRESENRSSIVSSAASSKSSTNWNRPSKQSLKSYNSKSKTKYNTMTRD</sequence>
<keyword evidence="3" id="KW-1003">Cell membrane</keyword>
<dbReference type="EMBL" id="OU015568">
    <property type="protein sequence ID" value="CAG5090656.1"/>
    <property type="molecule type" value="Genomic_DNA"/>
</dbReference>
<feature type="transmembrane region" description="Helical" evidence="7">
    <location>
        <begin position="285"/>
        <end position="302"/>
    </location>
</feature>
<evidence type="ECO:0000256" key="1">
    <source>
        <dbReference type="ARBA" id="ARBA00004651"/>
    </source>
</evidence>
<feature type="transmembrane region" description="Helical" evidence="7">
    <location>
        <begin position="154"/>
        <end position="175"/>
    </location>
</feature>
<protein>
    <recommendedName>
        <fullName evidence="7">XK-related protein</fullName>
    </recommendedName>
</protein>
<feature type="transmembrane region" description="Helical" evidence="7">
    <location>
        <begin position="318"/>
        <end position="340"/>
    </location>
</feature>
<comment type="subcellular location">
    <subcellularLocation>
        <location evidence="1">Cell membrane</location>
        <topology evidence="1">Multi-pass membrane protein</topology>
    </subcellularLocation>
    <subcellularLocation>
        <location evidence="7">Membrane</location>
        <topology evidence="7">Multi-pass membrane protein</topology>
    </subcellularLocation>
</comment>
<gene>
    <name evidence="9" type="ORF">OKIOD_LOCUS4235</name>
</gene>
<dbReference type="PANTHER" id="PTHR16024">
    <property type="entry name" value="XK-RELATED PROTEIN"/>
    <property type="match status" value="1"/>
</dbReference>
<feature type="compositionally biased region" description="Low complexity" evidence="8">
    <location>
        <begin position="436"/>
        <end position="449"/>
    </location>
</feature>
<evidence type="ECO:0000256" key="8">
    <source>
        <dbReference type="SAM" id="MobiDB-lite"/>
    </source>
</evidence>
<dbReference type="Proteomes" id="UP001158576">
    <property type="component" value="Chromosome PAR"/>
</dbReference>
<keyword evidence="10" id="KW-1185">Reference proteome</keyword>
<accession>A0ABN7S1P8</accession>
<name>A0ABN7S1P8_OIKDI</name>
<feature type="transmembrane region" description="Helical" evidence="7">
    <location>
        <begin position="77"/>
        <end position="95"/>
    </location>
</feature>
<dbReference type="PANTHER" id="PTHR16024:SF6">
    <property type="entry name" value="XK-RELATED PROTEIN"/>
    <property type="match status" value="1"/>
</dbReference>
<keyword evidence="4 7" id="KW-0812">Transmembrane</keyword>
<organism evidence="9 10">
    <name type="scientific">Oikopleura dioica</name>
    <name type="common">Tunicate</name>
    <dbReference type="NCBI Taxonomy" id="34765"/>
    <lineage>
        <taxon>Eukaryota</taxon>
        <taxon>Metazoa</taxon>
        <taxon>Chordata</taxon>
        <taxon>Tunicata</taxon>
        <taxon>Appendicularia</taxon>
        <taxon>Copelata</taxon>
        <taxon>Oikopleuridae</taxon>
        <taxon>Oikopleura</taxon>
    </lineage>
</organism>
<feature type="region of interest" description="Disordered" evidence="8">
    <location>
        <begin position="400"/>
        <end position="477"/>
    </location>
</feature>
<evidence type="ECO:0000313" key="10">
    <source>
        <dbReference type="Proteomes" id="UP001158576"/>
    </source>
</evidence>
<keyword evidence="5 7" id="KW-1133">Transmembrane helix</keyword>
<keyword evidence="6 7" id="KW-0472">Membrane</keyword>
<feature type="transmembrane region" description="Helical" evidence="7">
    <location>
        <begin position="45"/>
        <end position="70"/>
    </location>
</feature>
<evidence type="ECO:0000256" key="5">
    <source>
        <dbReference type="ARBA" id="ARBA00022989"/>
    </source>
</evidence>
<reference evidence="9 10" key="1">
    <citation type="submission" date="2021-04" db="EMBL/GenBank/DDBJ databases">
        <authorList>
            <person name="Bliznina A."/>
        </authorList>
    </citation>
    <scope>NUCLEOTIDE SEQUENCE [LARGE SCALE GENOMIC DNA]</scope>
</reference>
<evidence type="ECO:0000256" key="2">
    <source>
        <dbReference type="ARBA" id="ARBA00008789"/>
    </source>
</evidence>
<evidence type="ECO:0000256" key="6">
    <source>
        <dbReference type="ARBA" id="ARBA00023136"/>
    </source>
</evidence>
<evidence type="ECO:0000256" key="3">
    <source>
        <dbReference type="ARBA" id="ARBA00022475"/>
    </source>
</evidence>
<evidence type="ECO:0000256" key="4">
    <source>
        <dbReference type="ARBA" id="ARBA00022692"/>
    </source>
</evidence>
<dbReference type="Pfam" id="PF09815">
    <property type="entry name" value="XK-related"/>
    <property type="match status" value="1"/>
</dbReference>